<comment type="caution">
    <text evidence="2">The sequence shown here is derived from an EMBL/GenBank/DDBJ whole genome shotgun (WGS) entry which is preliminary data.</text>
</comment>
<evidence type="ECO:0000313" key="2">
    <source>
        <dbReference type="EMBL" id="MPC63723.1"/>
    </source>
</evidence>
<gene>
    <name evidence="2" type="ORF">E2C01_057825</name>
</gene>
<feature type="region of interest" description="Disordered" evidence="1">
    <location>
        <begin position="14"/>
        <end position="33"/>
    </location>
</feature>
<evidence type="ECO:0000256" key="1">
    <source>
        <dbReference type="SAM" id="MobiDB-lite"/>
    </source>
</evidence>
<keyword evidence="3" id="KW-1185">Reference proteome</keyword>
<accession>A0A5B7H120</accession>
<dbReference type="Proteomes" id="UP000324222">
    <property type="component" value="Unassembled WGS sequence"/>
</dbReference>
<protein>
    <submittedName>
        <fullName evidence="2">Uncharacterized protein</fullName>
    </submittedName>
</protein>
<dbReference type="AlphaFoldDB" id="A0A5B7H120"/>
<proteinExistence type="predicted"/>
<feature type="region of interest" description="Disordered" evidence="1">
    <location>
        <begin position="58"/>
        <end position="77"/>
    </location>
</feature>
<organism evidence="2 3">
    <name type="scientific">Portunus trituberculatus</name>
    <name type="common">Swimming crab</name>
    <name type="synonym">Neptunus trituberculatus</name>
    <dbReference type="NCBI Taxonomy" id="210409"/>
    <lineage>
        <taxon>Eukaryota</taxon>
        <taxon>Metazoa</taxon>
        <taxon>Ecdysozoa</taxon>
        <taxon>Arthropoda</taxon>
        <taxon>Crustacea</taxon>
        <taxon>Multicrustacea</taxon>
        <taxon>Malacostraca</taxon>
        <taxon>Eumalacostraca</taxon>
        <taxon>Eucarida</taxon>
        <taxon>Decapoda</taxon>
        <taxon>Pleocyemata</taxon>
        <taxon>Brachyura</taxon>
        <taxon>Eubrachyura</taxon>
        <taxon>Portunoidea</taxon>
        <taxon>Portunidae</taxon>
        <taxon>Portuninae</taxon>
        <taxon>Portunus</taxon>
    </lineage>
</organism>
<name>A0A5B7H120_PORTR</name>
<evidence type="ECO:0000313" key="3">
    <source>
        <dbReference type="Proteomes" id="UP000324222"/>
    </source>
</evidence>
<dbReference type="EMBL" id="VSRR010021191">
    <property type="protein sequence ID" value="MPC63723.1"/>
    <property type="molecule type" value="Genomic_DNA"/>
</dbReference>
<sequence>MLTFAPLKTVPCKNTISPASQPGQTHARRSTRPLTAKRALLPFLTTSLLLLALTKGGEGASVSTSTELPPQTPCQVR</sequence>
<feature type="compositionally biased region" description="Polar residues" evidence="1">
    <location>
        <begin position="14"/>
        <end position="24"/>
    </location>
</feature>
<reference evidence="2 3" key="1">
    <citation type="submission" date="2019-05" db="EMBL/GenBank/DDBJ databases">
        <title>Another draft genome of Portunus trituberculatus and its Hox gene families provides insights of decapod evolution.</title>
        <authorList>
            <person name="Jeong J.-H."/>
            <person name="Song I."/>
            <person name="Kim S."/>
            <person name="Choi T."/>
            <person name="Kim D."/>
            <person name="Ryu S."/>
            <person name="Kim W."/>
        </authorList>
    </citation>
    <scope>NUCLEOTIDE SEQUENCE [LARGE SCALE GENOMIC DNA]</scope>
    <source>
        <tissue evidence="2">Muscle</tissue>
    </source>
</reference>